<dbReference type="STRING" id="282301.A0A1I8HCR8"/>
<dbReference type="AlphaFoldDB" id="A0A1I8HCR8"/>
<dbReference type="PANTHER" id="PTHR46810">
    <property type="entry name" value="INACTIVE POLYGLYCYLASE TTLL10"/>
    <property type="match status" value="1"/>
</dbReference>
<sequence length="486" mass="54971">MAVANGGTVTAAGDSRDQLKANCSPEKPTILSLPYQLAGRSALFRCTYEDQVGYTVALRQQVASGTVVGMNANAIHKPIECLGFKKIQENIADAKIAANGRKLSILITSTGNSHPLLYGPSYLTLRPYTNRMYQMCSKWRLVISLRHAEEQMRQRGTSFLTGSGAVFSHEEFTPFTVCMANPNLESVLAVHPGRYLAKPVGAVNFSGSMGDKMQLVKIRRDHVREDLLNFLTNSEFQKMSSAQVIMQQYIERPLVADKRKFDLRVYMLVVNPKRARTDPSGCTEDCEMGYFVFMHPGFVRLSSLPYNAASPDLAVHLTNQSVQAKQTRTFGQLKEVTTWFPDELNDYFNKRHRLRDRDWAKRELYPKIGALLGYVSAVFRYFLDDRDCPSNAFRILGVDFLIDDELRVYLLEFNAYPAWGCQTSVLAALKPSLWREAVCLSSEVAIRFRSRLPVAEQHLVTRQDFGLVFSSEEPELARRNIAKIYK</sequence>
<dbReference type="WBParaSite" id="maker-uti_cns_0001080-snap-gene-1.20-mRNA-1">
    <property type="protein sequence ID" value="maker-uti_cns_0001080-snap-gene-1.20-mRNA-1"/>
    <property type="gene ID" value="maker-uti_cns_0001080-snap-gene-1.20"/>
</dbReference>
<name>A0A1I8HCR8_9PLAT</name>
<protein>
    <submittedName>
        <fullName evidence="2 3">Tubulin tyrosine ligase</fullName>
    </submittedName>
</protein>
<dbReference type="OrthoDB" id="18862at2759"/>
<dbReference type="Proteomes" id="UP000095280">
    <property type="component" value="Unplaced"/>
</dbReference>
<evidence type="ECO:0000313" key="1">
    <source>
        <dbReference type="Proteomes" id="UP000095280"/>
    </source>
</evidence>
<accession>A0A1I8HCR8</accession>
<dbReference type="InterPro" id="IPR027752">
    <property type="entry name" value="TTLL10"/>
</dbReference>
<dbReference type="GO" id="GO:0070737">
    <property type="term" value="F:protein-glycine ligase activity, elongating"/>
    <property type="evidence" value="ECO:0007669"/>
    <property type="project" value="TreeGrafter"/>
</dbReference>
<dbReference type="Gene3D" id="3.30.470.20">
    <property type="entry name" value="ATP-grasp fold, B domain"/>
    <property type="match status" value="1"/>
</dbReference>
<dbReference type="Pfam" id="PF03133">
    <property type="entry name" value="TTL"/>
    <property type="match status" value="1"/>
</dbReference>
<evidence type="ECO:0000313" key="2">
    <source>
        <dbReference type="WBParaSite" id="maker-uti_cns_0001080-snap-gene-1.20-mRNA-1"/>
    </source>
</evidence>
<dbReference type="SUPFAM" id="SSF56059">
    <property type="entry name" value="Glutathione synthetase ATP-binding domain-like"/>
    <property type="match status" value="1"/>
</dbReference>
<dbReference type="WBParaSite" id="maker-uti_cns_0006717-snap-gene-0.2-mRNA-1">
    <property type="protein sequence ID" value="maker-uti_cns_0006717-snap-gene-0.2-mRNA-1"/>
    <property type="gene ID" value="maker-uti_cns_0006717-snap-gene-0.2"/>
</dbReference>
<dbReference type="PANTHER" id="PTHR46810:SF1">
    <property type="entry name" value="INACTIVE POLYGLYCYLASE TTLL10"/>
    <property type="match status" value="1"/>
</dbReference>
<proteinExistence type="predicted"/>
<keyword evidence="1" id="KW-1185">Reference proteome</keyword>
<organism evidence="1 3">
    <name type="scientific">Macrostomum lignano</name>
    <dbReference type="NCBI Taxonomy" id="282301"/>
    <lineage>
        <taxon>Eukaryota</taxon>
        <taxon>Metazoa</taxon>
        <taxon>Spiralia</taxon>
        <taxon>Lophotrochozoa</taxon>
        <taxon>Platyhelminthes</taxon>
        <taxon>Rhabditophora</taxon>
        <taxon>Macrostomorpha</taxon>
        <taxon>Macrostomida</taxon>
        <taxon>Macrostomidae</taxon>
        <taxon>Macrostomum</taxon>
    </lineage>
</organism>
<reference evidence="2 3" key="1">
    <citation type="submission" date="2016-11" db="UniProtKB">
        <authorList>
            <consortium name="WormBaseParasite"/>
        </authorList>
    </citation>
    <scope>IDENTIFICATION</scope>
</reference>
<dbReference type="WBParaSite" id="maker-uti_cns_0005568-snap-gene-0.3-mRNA-1">
    <property type="protein sequence ID" value="maker-uti_cns_0005568-snap-gene-0.3-mRNA-1"/>
    <property type="gene ID" value="maker-uti_cns_0005568-snap-gene-0.3"/>
</dbReference>
<dbReference type="PROSITE" id="PS51221">
    <property type="entry name" value="TTL"/>
    <property type="match status" value="1"/>
</dbReference>
<evidence type="ECO:0000313" key="3">
    <source>
        <dbReference type="WBParaSite" id="maker-uti_cns_0005568-snap-gene-0.3-mRNA-1"/>
    </source>
</evidence>
<dbReference type="InterPro" id="IPR004344">
    <property type="entry name" value="TTL/TTLL_fam"/>
</dbReference>